<dbReference type="InterPro" id="IPR000595">
    <property type="entry name" value="cNMP-bd_dom"/>
</dbReference>
<evidence type="ECO:0000313" key="6">
    <source>
        <dbReference type="EMBL" id="MBC3806536.1"/>
    </source>
</evidence>
<dbReference type="PROSITE" id="PS00042">
    <property type="entry name" value="HTH_CRP_1"/>
    <property type="match status" value="1"/>
</dbReference>
<evidence type="ECO:0000259" key="5">
    <source>
        <dbReference type="PROSITE" id="PS51063"/>
    </source>
</evidence>
<dbReference type="InterPro" id="IPR036388">
    <property type="entry name" value="WH-like_DNA-bd_sf"/>
</dbReference>
<dbReference type="PANTHER" id="PTHR24567:SF75">
    <property type="entry name" value="FUMARATE AND NITRATE REDUCTION REGULATORY PROTEIN"/>
    <property type="match status" value="1"/>
</dbReference>
<organism evidence="6 7">
    <name type="scientific">Undibacterium seohonense</name>
    <dbReference type="NCBI Taxonomy" id="1344950"/>
    <lineage>
        <taxon>Bacteria</taxon>
        <taxon>Pseudomonadati</taxon>
        <taxon>Pseudomonadota</taxon>
        <taxon>Betaproteobacteria</taxon>
        <taxon>Burkholderiales</taxon>
        <taxon>Oxalobacteraceae</taxon>
        <taxon>Undibacterium</taxon>
    </lineage>
</organism>
<dbReference type="PRINTS" id="PR00034">
    <property type="entry name" value="HTHCRP"/>
</dbReference>
<dbReference type="InterPro" id="IPR018335">
    <property type="entry name" value="Tscrpt_reg_HTH_Crp-type_CS"/>
</dbReference>
<dbReference type="Gene3D" id="1.10.10.10">
    <property type="entry name" value="Winged helix-like DNA-binding domain superfamily/Winged helix DNA-binding domain"/>
    <property type="match status" value="1"/>
</dbReference>
<dbReference type="SMART" id="SM00419">
    <property type="entry name" value="HTH_CRP"/>
    <property type="match status" value="1"/>
</dbReference>
<evidence type="ECO:0000256" key="3">
    <source>
        <dbReference type="ARBA" id="ARBA00023163"/>
    </source>
</evidence>
<dbReference type="Gene3D" id="2.60.120.10">
    <property type="entry name" value="Jelly Rolls"/>
    <property type="match status" value="1"/>
</dbReference>
<dbReference type="InterPro" id="IPR050397">
    <property type="entry name" value="Env_Response_Regulators"/>
</dbReference>
<dbReference type="InterPro" id="IPR018490">
    <property type="entry name" value="cNMP-bd_dom_sf"/>
</dbReference>
<comment type="caution">
    <text evidence="6">The sequence shown here is derived from an EMBL/GenBank/DDBJ whole genome shotgun (WGS) entry which is preliminary data.</text>
</comment>
<dbReference type="SUPFAM" id="SSF46785">
    <property type="entry name" value="Winged helix' DNA-binding domain"/>
    <property type="match status" value="1"/>
</dbReference>
<dbReference type="RefSeq" id="WP_186921627.1">
    <property type="nucleotide sequence ID" value="NZ_JACOFW010000003.1"/>
</dbReference>
<dbReference type="PANTHER" id="PTHR24567">
    <property type="entry name" value="CRP FAMILY TRANSCRIPTIONAL REGULATORY PROTEIN"/>
    <property type="match status" value="1"/>
</dbReference>
<evidence type="ECO:0000256" key="4">
    <source>
        <dbReference type="SAM" id="MobiDB-lite"/>
    </source>
</evidence>
<dbReference type="CDD" id="cd00092">
    <property type="entry name" value="HTH_CRP"/>
    <property type="match status" value="1"/>
</dbReference>
<name>A0ABR6X2D8_9BURK</name>
<reference evidence="6 7" key="1">
    <citation type="submission" date="2020-08" db="EMBL/GenBank/DDBJ databases">
        <title>Novel species isolated from subtropical streams in China.</title>
        <authorList>
            <person name="Lu H."/>
        </authorList>
    </citation>
    <scope>NUCLEOTIDE SEQUENCE [LARGE SCALE GENOMIC DNA]</scope>
    <source>
        <strain evidence="6 7">KACC 16656</strain>
    </source>
</reference>
<keyword evidence="2" id="KW-0238">DNA-binding</keyword>
<dbReference type="Pfam" id="PF00027">
    <property type="entry name" value="cNMP_binding"/>
    <property type="match status" value="1"/>
</dbReference>
<keyword evidence="3" id="KW-0804">Transcription</keyword>
<evidence type="ECO:0000256" key="1">
    <source>
        <dbReference type="ARBA" id="ARBA00023015"/>
    </source>
</evidence>
<dbReference type="InterPro" id="IPR036390">
    <property type="entry name" value="WH_DNA-bd_sf"/>
</dbReference>
<gene>
    <name evidence="6" type="ORF">H8K52_04120</name>
</gene>
<keyword evidence="7" id="KW-1185">Reference proteome</keyword>
<dbReference type="InterPro" id="IPR014710">
    <property type="entry name" value="RmlC-like_jellyroll"/>
</dbReference>
<dbReference type="Proteomes" id="UP000648257">
    <property type="component" value="Unassembled WGS sequence"/>
</dbReference>
<dbReference type="SUPFAM" id="SSF51206">
    <property type="entry name" value="cAMP-binding domain-like"/>
    <property type="match status" value="1"/>
</dbReference>
<feature type="region of interest" description="Disordered" evidence="4">
    <location>
        <begin position="258"/>
        <end position="286"/>
    </location>
</feature>
<keyword evidence="1" id="KW-0805">Transcription regulation</keyword>
<dbReference type="CDD" id="cd00038">
    <property type="entry name" value="CAP_ED"/>
    <property type="match status" value="1"/>
</dbReference>
<accession>A0ABR6X2D8</accession>
<dbReference type="EMBL" id="JACOFW010000003">
    <property type="protein sequence ID" value="MBC3806536.1"/>
    <property type="molecule type" value="Genomic_DNA"/>
</dbReference>
<sequence>MLPAIAHSTRHAFQHNELRSKELWSSVQEVCDLLRINRPLDLYEDSSRFQHVRFKAGQTVNLNNDPLENLFLVNCGFLKSSMTDDLDKELVLSFPMKGDLIGVDSIHLQHHQSQTMALSDCDIILVPYSTLQELCKKSEQFGHAILQIMSREIVRERYMLGVQRSLSAEAKVGRFLYMMGERYAQLGYSSRRFNLRMSRNEIANYLGVAIETVSRILSVFHRLGVITVNQREIVIIDPAFLTDLLKFSSTKDRSAERCTQKSQLGTVNKFAKPKQQQRQQPELALS</sequence>
<dbReference type="PROSITE" id="PS51063">
    <property type="entry name" value="HTH_CRP_2"/>
    <property type="match status" value="1"/>
</dbReference>
<proteinExistence type="predicted"/>
<dbReference type="InterPro" id="IPR012318">
    <property type="entry name" value="HTH_CRP"/>
</dbReference>
<protein>
    <submittedName>
        <fullName evidence="6">Helix-turn-helix domain-containing protein</fullName>
    </submittedName>
</protein>
<feature type="domain" description="HTH crp-type" evidence="5">
    <location>
        <begin position="166"/>
        <end position="239"/>
    </location>
</feature>
<evidence type="ECO:0000256" key="2">
    <source>
        <dbReference type="ARBA" id="ARBA00023125"/>
    </source>
</evidence>
<dbReference type="Pfam" id="PF13545">
    <property type="entry name" value="HTH_Crp_2"/>
    <property type="match status" value="1"/>
</dbReference>
<evidence type="ECO:0000313" key="7">
    <source>
        <dbReference type="Proteomes" id="UP000648257"/>
    </source>
</evidence>